<accession>A0ABR3RL45</accession>
<sequence length="176" mass="19153">MEPTEPNTSKMPSGSRLSGNGNPHDVSSASTDDIIPQNRPAAVNDASASSEQRAEPSDSDPRPFSPSEVSLPSILLSPSVNGDAEFTGRATISILLLDARPPVLVWTSLNSWQAPFEMVAGDTDSTGRQIYTCQLDHVPEKPYQYKVRVNDRWILDDDVPIGESFTPSSMWTFGCE</sequence>
<dbReference type="EMBL" id="JAKJXO020000005">
    <property type="protein sequence ID" value="KAL1605145.1"/>
    <property type="molecule type" value="Genomic_DNA"/>
</dbReference>
<keyword evidence="3" id="KW-1185">Reference proteome</keyword>
<evidence type="ECO:0000313" key="2">
    <source>
        <dbReference type="EMBL" id="KAL1605145.1"/>
    </source>
</evidence>
<organism evidence="2 3">
    <name type="scientific">Paraconiothyrium brasiliense</name>
    <dbReference type="NCBI Taxonomy" id="300254"/>
    <lineage>
        <taxon>Eukaryota</taxon>
        <taxon>Fungi</taxon>
        <taxon>Dikarya</taxon>
        <taxon>Ascomycota</taxon>
        <taxon>Pezizomycotina</taxon>
        <taxon>Dothideomycetes</taxon>
        <taxon>Pleosporomycetidae</taxon>
        <taxon>Pleosporales</taxon>
        <taxon>Massarineae</taxon>
        <taxon>Didymosphaeriaceae</taxon>
        <taxon>Paraconiothyrium</taxon>
    </lineage>
</organism>
<name>A0ABR3RL45_9PLEO</name>
<dbReference type="Gene3D" id="2.60.40.10">
    <property type="entry name" value="Immunoglobulins"/>
    <property type="match status" value="1"/>
</dbReference>
<comment type="caution">
    <text evidence="2">The sequence shown here is derived from an EMBL/GenBank/DDBJ whole genome shotgun (WGS) entry which is preliminary data.</text>
</comment>
<feature type="compositionally biased region" description="Polar residues" evidence="1">
    <location>
        <begin position="1"/>
        <end position="31"/>
    </location>
</feature>
<gene>
    <name evidence="2" type="ORF">SLS60_004688</name>
</gene>
<reference evidence="2 3" key="1">
    <citation type="submission" date="2024-02" db="EMBL/GenBank/DDBJ databases">
        <title>De novo assembly and annotation of 12 fungi associated with fruit tree decline syndrome in Ontario, Canada.</title>
        <authorList>
            <person name="Sulman M."/>
            <person name="Ellouze W."/>
            <person name="Ilyukhin E."/>
        </authorList>
    </citation>
    <scope>NUCLEOTIDE SEQUENCE [LARGE SCALE GENOMIC DNA]</scope>
    <source>
        <strain evidence="2 3">M42-189</strain>
    </source>
</reference>
<evidence type="ECO:0000313" key="3">
    <source>
        <dbReference type="Proteomes" id="UP001521785"/>
    </source>
</evidence>
<dbReference type="Proteomes" id="UP001521785">
    <property type="component" value="Unassembled WGS sequence"/>
</dbReference>
<feature type="region of interest" description="Disordered" evidence="1">
    <location>
        <begin position="1"/>
        <end position="70"/>
    </location>
</feature>
<proteinExistence type="predicted"/>
<dbReference type="CDD" id="cd02859">
    <property type="entry name" value="E_set_AMPKbeta_like_N"/>
    <property type="match status" value="1"/>
</dbReference>
<protein>
    <recommendedName>
        <fullName evidence="4">AMP-activated protein kinase glycogen-binding domain-containing protein</fullName>
    </recommendedName>
</protein>
<dbReference type="InterPro" id="IPR013783">
    <property type="entry name" value="Ig-like_fold"/>
</dbReference>
<evidence type="ECO:0000256" key="1">
    <source>
        <dbReference type="SAM" id="MobiDB-lite"/>
    </source>
</evidence>
<evidence type="ECO:0008006" key="4">
    <source>
        <dbReference type="Google" id="ProtNLM"/>
    </source>
</evidence>
<feature type="compositionally biased region" description="Basic and acidic residues" evidence="1">
    <location>
        <begin position="52"/>
        <end position="61"/>
    </location>
</feature>